<dbReference type="InterPro" id="IPR035093">
    <property type="entry name" value="RelE/ParE_toxin_dom_sf"/>
</dbReference>
<dbReference type="Proteomes" id="UP001429745">
    <property type="component" value="Unassembled WGS sequence"/>
</dbReference>
<comment type="similarity">
    <text evidence="1">Belongs to the YoeB family.</text>
</comment>
<reference evidence="8 9" key="1">
    <citation type="submission" date="2020-04" db="EMBL/GenBank/DDBJ databases">
        <title>CFH 90308 Microbacterium sp.</title>
        <authorList>
            <person name="Nie G."/>
            <person name="Ming H."/>
            <person name="Xia T."/>
        </authorList>
    </citation>
    <scope>NUCLEOTIDE SEQUENCE [LARGE SCALE GENOMIC DNA]</scope>
    <source>
        <strain evidence="8 9">CFH 90308</strain>
    </source>
</reference>
<dbReference type="NCBIfam" id="TIGR02116">
    <property type="entry name" value="toxin_Txe_YoeB"/>
    <property type="match status" value="1"/>
</dbReference>
<keyword evidence="3" id="KW-0540">Nuclease</keyword>
<comment type="caution">
    <text evidence="8">The sequence shown here is derived from an EMBL/GenBank/DDBJ whole genome shotgun (WGS) entry which is preliminary data.</text>
</comment>
<evidence type="ECO:0000256" key="6">
    <source>
        <dbReference type="ARBA" id="ARBA00030388"/>
    </source>
</evidence>
<dbReference type="Pfam" id="PF06769">
    <property type="entry name" value="YoeB_toxin"/>
    <property type="match status" value="1"/>
</dbReference>
<evidence type="ECO:0000256" key="5">
    <source>
        <dbReference type="ARBA" id="ARBA00022801"/>
    </source>
</evidence>
<protein>
    <recommendedName>
        <fullName evidence="7">Endoribonuclease YoeB</fullName>
    </recommendedName>
    <alternativeName>
        <fullName evidence="6">Putative mRNA interferase YoeB</fullName>
    </alternativeName>
</protein>
<evidence type="ECO:0000256" key="1">
    <source>
        <dbReference type="ARBA" id="ARBA00008172"/>
    </source>
</evidence>
<keyword evidence="9" id="KW-1185">Reference proteome</keyword>
<name>A0ABX1K6U4_9MICO</name>
<keyword evidence="4" id="KW-0255">Endonuclease</keyword>
<gene>
    <name evidence="8" type="ORF">HF576_02685</name>
</gene>
<dbReference type="PANTHER" id="PTHR38039">
    <property type="entry name" value="TOXIN YOEB"/>
    <property type="match status" value="1"/>
</dbReference>
<accession>A0ABX1K6U4</accession>
<keyword evidence="5" id="KW-0378">Hydrolase</keyword>
<dbReference type="RefSeq" id="WP_168911225.1">
    <property type="nucleotide sequence ID" value="NZ_JABACI010000001.1"/>
</dbReference>
<evidence type="ECO:0000313" key="8">
    <source>
        <dbReference type="EMBL" id="NLP82742.1"/>
    </source>
</evidence>
<keyword evidence="2" id="KW-1277">Toxin-antitoxin system</keyword>
<organism evidence="8 9">
    <name type="scientific">Microbacterium salsuginis</name>
    <dbReference type="NCBI Taxonomy" id="2722803"/>
    <lineage>
        <taxon>Bacteria</taxon>
        <taxon>Bacillati</taxon>
        <taxon>Actinomycetota</taxon>
        <taxon>Actinomycetes</taxon>
        <taxon>Micrococcales</taxon>
        <taxon>Microbacteriaceae</taxon>
        <taxon>Microbacterium</taxon>
    </lineage>
</organism>
<sequence length="88" mass="10385">MTDRKLAWTAEAWEDYVYWQTQDRKTLKRINALIEDILRGDPFEGIGKPEPLKHALAGAWSRRIDESNRLVYVADVQHVTIVQARYHY</sequence>
<evidence type="ECO:0000256" key="2">
    <source>
        <dbReference type="ARBA" id="ARBA00022649"/>
    </source>
</evidence>
<dbReference type="PANTHER" id="PTHR38039:SF1">
    <property type="entry name" value="TOXIN YOEB"/>
    <property type="match status" value="1"/>
</dbReference>
<evidence type="ECO:0000256" key="4">
    <source>
        <dbReference type="ARBA" id="ARBA00022759"/>
    </source>
</evidence>
<dbReference type="SUPFAM" id="SSF143011">
    <property type="entry name" value="RelE-like"/>
    <property type="match status" value="1"/>
</dbReference>
<proteinExistence type="inferred from homology"/>
<dbReference type="EMBL" id="JABACI010000001">
    <property type="protein sequence ID" value="NLP82742.1"/>
    <property type="molecule type" value="Genomic_DNA"/>
</dbReference>
<evidence type="ECO:0000256" key="3">
    <source>
        <dbReference type="ARBA" id="ARBA00022722"/>
    </source>
</evidence>
<evidence type="ECO:0000256" key="7">
    <source>
        <dbReference type="ARBA" id="ARBA00050056"/>
    </source>
</evidence>
<evidence type="ECO:0000313" key="9">
    <source>
        <dbReference type="Proteomes" id="UP001429745"/>
    </source>
</evidence>
<dbReference type="Gene3D" id="3.30.2310.20">
    <property type="entry name" value="RelE-like"/>
    <property type="match status" value="1"/>
</dbReference>
<dbReference type="InterPro" id="IPR009614">
    <property type="entry name" value="YoeB_toxin"/>
</dbReference>